<sequence length="141" mass="16359">MPLTKLAKELRARPAALWAHLARHFLIETDHSRYTRHGDRLVGDWDIFLGIVNVEAETAVTEERLCSVLFGGSEAEIRRYDYHLTATFYIHVLRPLCWMGLLEEHRVGKGMERREFFTKTPLWHAALTLSPDEEPKAPILH</sequence>
<dbReference type="RefSeq" id="WP_235704523.1">
    <property type="nucleotide sequence ID" value="NZ_JAKGBZ010000021.1"/>
</dbReference>
<evidence type="ECO:0000313" key="1">
    <source>
        <dbReference type="EMBL" id="MCF3947296.1"/>
    </source>
</evidence>
<proteinExistence type="predicted"/>
<dbReference type="Proteomes" id="UP001521209">
    <property type="component" value="Unassembled WGS sequence"/>
</dbReference>
<reference evidence="1 2" key="1">
    <citation type="submission" date="2022-01" db="EMBL/GenBank/DDBJ databases">
        <authorList>
            <person name="Won M."/>
            <person name="Kim S.-J."/>
            <person name="Kwon S.-W."/>
        </authorList>
    </citation>
    <scope>NUCLEOTIDE SEQUENCE [LARGE SCALE GENOMIC DNA]</scope>
    <source>
        <strain evidence="1 2">KCTC 23505</strain>
    </source>
</reference>
<evidence type="ECO:0000313" key="2">
    <source>
        <dbReference type="Proteomes" id="UP001521209"/>
    </source>
</evidence>
<gene>
    <name evidence="1" type="ORF">L2A60_11480</name>
</gene>
<protein>
    <submittedName>
        <fullName evidence="1">Uncharacterized protein</fullName>
    </submittedName>
</protein>
<keyword evidence="2" id="KW-1185">Reference proteome</keyword>
<comment type="caution">
    <text evidence="1">The sequence shown here is derived from an EMBL/GenBank/DDBJ whole genome shotgun (WGS) entry which is preliminary data.</text>
</comment>
<name>A0ABS9DX33_9PROT</name>
<organism evidence="1 2">
    <name type="scientific">Acidiphilium iwatense</name>
    <dbReference type="NCBI Taxonomy" id="768198"/>
    <lineage>
        <taxon>Bacteria</taxon>
        <taxon>Pseudomonadati</taxon>
        <taxon>Pseudomonadota</taxon>
        <taxon>Alphaproteobacteria</taxon>
        <taxon>Acetobacterales</taxon>
        <taxon>Acidocellaceae</taxon>
        <taxon>Acidiphilium</taxon>
    </lineage>
</organism>
<accession>A0ABS9DX33</accession>
<dbReference type="EMBL" id="JAKGBZ010000021">
    <property type="protein sequence ID" value="MCF3947296.1"/>
    <property type="molecule type" value="Genomic_DNA"/>
</dbReference>